<dbReference type="EMBL" id="MU853429">
    <property type="protein sequence ID" value="KAK4130943.1"/>
    <property type="molecule type" value="Genomic_DNA"/>
</dbReference>
<dbReference type="AlphaFoldDB" id="A0AAN6ZAS2"/>
<proteinExistence type="predicted"/>
<evidence type="ECO:0000256" key="1">
    <source>
        <dbReference type="SAM" id="MobiDB-lite"/>
    </source>
</evidence>
<evidence type="ECO:0000313" key="2">
    <source>
        <dbReference type="EMBL" id="KAK4130943.1"/>
    </source>
</evidence>
<keyword evidence="3" id="KW-1185">Reference proteome</keyword>
<comment type="caution">
    <text evidence="2">The sequence shown here is derived from an EMBL/GenBank/DDBJ whole genome shotgun (WGS) entry which is preliminary data.</text>
</comment>
<feature type="region of interest" description="Disordered" evidence="1">
    <location>
        <begin position="1"/>
        <end position="165"/>
    </location>
</feature>
<reference evidence="2" key="2">
    <citation type="submission" date="2023-05" db="EMBL/GenBank/DDBJ databases">
        <authorList>
            <consortium name="Lawrence Berkeley National Laboratory"/>
            <person name="Steindorff A."/>
            <person name="Hensen N."/>
            <person name="Bonometti L."/>
            <person name="Westerberg I."/>
            <person name="Brannstrom I.O."/>
            <person name="Guillou S."/>
            <person name="Cros-Aarteil S."/>
            <person name="Calhoun S."/>
            <person name="Haridas S."/>
            <person name="Kuo A."/>
            <person name="Mondo S."/>
            <person name="Pangilinan J."/>
            <person name="Riley R."/>
            <person name="Labutti K."/>
            <person name="Andreopoulos B."/>
            <person name="Lipzen A."/>
            <person name="Chen C."/>
            <person name="Yanf M."/>
            <person name="Daum C."/>
            <person name="Ng V."/>
            <person name="Clum A."/>
            <person name="Ohm R."/>
            <person name="Martin F."/>
            <person name="Silar P."/>
            <person name="Natvig D."/>
            <person name="Lalanne C."/>
            <person name="Gautier V."/>
            <person name="Ament-Velasquez S.L."/>
            <person name="Kruys A."/>
            <person name="Hutchinson M.I."/>
            <person name="Powell A.J."/>
            <person name="Barry K."/>
            <person name="Miller A.N."/>
            <person name="Grigoriev I.V."/>
            <person name="Debuchy R."/>
            <person name="Gladieux P."/>
            <person name="Thoren M.H."/>
            <person name="Johannesson H."/>
        </authorList>
    </citation>
    <scope>NUCLEOTIDE SEQUENCE</scope>
    <source>
        <strain evidence="2">CBS 123565</strain>
    </source>
</reference>
<dbReference type="Proteomes" id="UP001304895">
    <property type="component" value="Unassembled WGS sequence"/>
</dbReference>
<evidence type="ECO:0000313" key="3">
    <source>
        <dbReference type="Proteomes" id="UP001304895"/>
    </source>
</evidence>
<feature type="compositionally biased region" description="Basic and acidic residues" evidence="1">
    <location>
        <begin position="230"/>
        <end position="240"/>
    </location>
</feature>
<accession>A0AAN6ZAS2</accession>
<organism evidence="2 3">
    <name type="scientific">Trichocladium antarcticum</name>
    <dbReference type="NCBI Taxonomy" id="1450529"/>
    <lineage>
        <taxon>Eukaryota</taxon>
        <taxon>Fungi</taxon>
        <taxon>Dikarya</taxon>
        <taxon>Ascomycota</taxon>
        <taxon>Pezizomycotina</taxon>
        <taxon>Sordariomycetes</taxon>
        <taxon>Sordariomycetidae</taxon>
        <taxon>Sordariales</taxon>
        <taxon>Chaetomiaceae</taxon>
        <taxon>Trichocladium</taxon>
    </lineage>
</organism>
<reference evidence="2" key="1">
    <citation type="journal article" date="2023" name="Mol. Phylogenet. Evol.">
        <title>Genome-scale phylogeny and comparative genomics of the fungal order Sordariales.</title>
        <authorList>
            <person name="Hensen N."/>
            <person name="Bonometti L."/>
            <person name="Westerberg I."/>
            <person name="Brannstrom I.O."/>
            <person name="Guillou S."/>
            <person name="Cros-Aarteil S."/>
            <person name="Calhoun S."/>
            <person name="Haridas S."/>
            <person name="Kuo A."/>
            <person name="Mondo S."/>
            <person name="Pangilinan J."/>
            <person name="Riley R."/>
            <person name="LaButti K."/>
            <person name="Andreopoulos B."/>
            <person name="Lipzen A."/>
            <person name="Chen C."/>
            <person name="Yan M."/>
            <person name="Daum C."/>
            <person name="Ng V."/>
            <person name="Clum A."/>
            <person name="Steindorff A."/>
            <person name="Ohm R.A."/>
            <person name="Martin F."/>
            <person name="Silar P."/>
            <person name="Natvig D.O."/>
            <person name="Lalanne C."/>
            <person name="Gautier V."/>
            <person name="Ament-Velasquez S.L."/>
            <person name="Kruys A."/>
            <person name="Hutchinson M.I."/>
            <person name="Powell A.J."/>
            <person name="Barry K."/>
            <person name="Miller A.N."/>
            <person name="Grigoriev I.V."/>
            <person name="Debuchy R."/>
            <person name="Gladieux P."/>
            <person name="Hiltunen Thoren M."/>
            <person name="Johannesson H."/>
        </authorList>
    </citation>
    <scope>NUCLEOTIDE SEQUENCE</scope>
    <source>
        <strain evidence="2">CBS 123565</strain>
    </source>
</reference>
<gene>
    <name evidence="2" type="ORF">BT67DRAFT_170483</name>
</gene>
<feature type="compositionally biased region" description="Basic and acidic residues" evidence="1">
    <location>
        <begin position="116"/>
        <end position="133"/>
    </location>
</feature>
<name>A0AAN6ZAS2_9PEZI</name>
<feature type="region of interest" description="Disordered" evidence="1">
    <location>
        <begin position="195"/>
        <end position="240"/>
    </location>
</feature>
<protein>
    <submittedName>
        <fullName evidence="2">Uncharacterized protein</fullName>
    </submittedName>
</protein>
<feature type="compositionally biased region" description="Basic and acidic residues" evidence="1">
    <location>
        <begin position="13"/>
        <end position="22"/>
    </location>
</feature>
<sequence>MYLGINGEMDGWMEGRMDDRPDQPANNQSALTARPPHNPHAPRTPSTAYLPSPTHHSPFADLQVPSIQPHAAARESPSIPFYSITHNTQPKAKPSQPKPRPWASSSISTHALHTPHPKDLGSRERGRERERETGNGTGTETETARRPDDESPPGEPGSQGSGMVANSWNQQQQHNRIRYVLKRSHMWMLAAQWADTDSPKPSAEPPQCSTRAAVCPRRNPSREPTGYIRWQDRQQHLSGG</sequence>